<comment type="caution">
    <text evidence="1">The sequence shown here is derived from an EMBL/GenBank/DDBJ whole genome shotgun (WGS) entry which is preliminary data.</text>
</comment>
<accession>A0A840FDN5</accession>
<dbReference type="InterPro" id="IPR047681">
    <property type="entry name" value="PPA1309-like"/>
</dbReference>
<dbReference type="AlphaFoldDB" id="A0A840FDN5"/>
<sequence>MTSGASSFQRFSQADLGNALAQCAGYVAAGPWGSPAVLFGLVPTSLLAEQAPDLVDAADDSALSPIVQESGDVDLEELLTSVSWPDAVVGCAIVTEITVLPPDAESALDDAFEPLLADPEAADAAARDAAHTHPERRDARLIAGVLRTGQRMALLSLRAREGEDPAVEADLRTHPTLAPNVLDALASTF</sequence>
<reference evidence="1 2" key="1">
    <citation type="submission" date="2020-08" db="EMBL/GenBank/DDBJ databases">
        <title>Sequencing the genomes of 1000 actinobacteria strains.</title>
        <authorList>
            <person name="Klenk H.-P."/>
        </authorList>
    </citation>
    <scope>NUCLEOTIDE SEQUENCE [LARGE SCALE GENOMIC DNA]</scope>
    <source>
        <strain evidence="1 2">DSM 45298</strain>
    </source>
</reference>
<evidence type="ECO:0000313" key="1">
    <source>
        <dbReference type="EMBL" id="MBB4137567.1"/>
    </source>
</evidence>
<dbReference type="Proteomes" id="UP000551501">
    <property type="component" value="Unassembled WGS sequence"/>
</dbReference>
<dbReference type="EMBL" id="JACIFP010000001">
    <property type="protein sequence ID" value="MBB4137567.1"/>
    <property type="molecule type" value="Genomic_DNA"/>
</dbReference>
<dbReference type="NCBIfam" id="NF040618">
    <property type="entry name" value="PPA1309_fam"/>
    <property type="match status" value="1"/>
</dbReference>
<organism evidence="1 2">
    <name type="scientific">Gordonia humi</name>
    <dbReference type="NCBI Taxonomy" id="686429"/>
    <lineage>
        <taxon>Bacteria</taxon>
        <taxon>Bacillati</taxon>
        <taxon>Actinomycetota</taxon>
        <taxon>Actinomycetes</taxon>
        <taxon>Mycobacteriales</taxon>
        <taxon>Gordoniaceae</taxon>
        <taxon>Gordonia</taxon>
    </lineage>
</organism>
<name>A0A840FDN5_9ACTN</name>
<dbReference type="RefSeq" id="WP_183372414.1">
    <property type="nucleotide sequence ID" value="NZ_BAABHL010000130.1"/>
</dbReference>
<gene>
    <name evidence="1" type="ORF">BKA16_004119</name>
</gene>
<protein>
    <submittedName>
        <fullName evidence="1">Uncharacterized protein</fullName>
    </submittedName>
</protein>
<keyword evidence="2" id="KW-1185">Reference proteome</keyword>
<evidence type="ECO:0000313" key="2">
    <source>
        <dbReference type="Proteomes" id="UP000551501"/>
    </source>
</evidence>
<proteinExistence type="predicted"/>